<name>A0A9Q8QJM7_9HYPO</name>
<feature type="region of interest" description="Disordered" evidence="1">
    <location>
        <begin position="116"/>
        <end position="220"/>
    </location>
</feature>
<feature type="transmembrane region" description="Helical" evidence="2">
    <location>
        <begin position="58"/>
        <end position="79"/>
    </location>
</feature>
<feature type="transmembrane region" description="Helical" evidence="2">
    <location>
        <begin position="268"/>
        <end position="286"/>
    </location>
</feature>
<feature type="transmembrane region" description="Helical" evidence="2">
    <location>
        <begin position="439"/>
        <end position="458"/>
    </location>
</feature>
<accession>A0A9Q8QJM7</accession>
<dbReference type="KEGG" id="ptkz:JDV02_006899"/>
<keyword evidence="2" id="KW-0812">Transmembrane</keyword>
<keyword evidence="2" id="KW-1133">Transmembrane helix</keyword>
<feature type="region of interest" description="Disordered" evidence="1">
    <location>
        <begin position="478"/>
        <end position="518"/>
    </location>
</feature>
<keyword evidence="2" id="KW-0472">Membrane</keyword>
<organism evidence="3 4">
    <name type="scientific">Purpureocillium takamizusanense</name>
    <dbReference type="NCBI Taxonomy" id="2060973"/>
    <lineage>
        <taxon>Eukaryota</taxon>
        <taxon>Fungi</taxon>
        <taxon>Dikarya</taxon>
        <taxon>Ascomycota</taxon>
        <taxon>Pezizomycotina</taxon>
        <taxon>Sordariomycetes</taxon>
        <taxon>Hypocreomycetidae</taxon>
        <taxon>Hypocreales</taxon>
        <taxon>Ophiocordycipitaceae</taxon>
        <taxon>Purpureocillium</taxon>
    </lineage>
</organism>
<evidence type="ECO:0000256" key="1">
    <source>
        <dbReference type="SAM" id="MobiDB-lite"/>
    </source>
</evidence>
<dbReference type="GeneID" id="72068848"/>
<feature type="compositionally biased region" description="Low complexity" evidence="1">
    <location>
        <begin position="122"/>
        <end position="152"/>
    </location>
</feature>
<evidence type="ECO:0000256" key="2">
    <source>
        <dbReference type="SAM" id="Phobius"/>
    </source>
</evidence>
<feature type="transmembrane region" description="Helical" evidence="2">
    <location>
        <begin position="298"/>
        <end position="321"/>
    </location>
</feature>
<gene>
    <name evidence="3" type="ORF">JDV02_006899</name>
</gene>
<keyword evidence="4" id="KW-1185">Reference proteome</keyword>
<feature type="compositionally biased region" description="Polar residues" evidence="1">
    <location>
        <begin position="159"/>
        <end position="171"/>
    </location>
</feature>
<sequence length="567" mass="60703">MLTANDTTCPVQVPGYTHNGDCSLLCRPSNWKDITIFFLGNYGAHVATVFATPGQSSLTTALSLLLALCFPGAGVLTGLEAITSRALFAPTDLTRAARAGALCIVAKTPKRLDEGAAADLPSSSQSSSGGSLSGEPHRPSSSPSTRHTASPSEPEGIELTTSQTNESTGSASPVGRVSVSAAQDDTTQQEKPSVALAESQHDTCEQDDDDAEDGVYSPPDFAATQVQGVRRMPAGYKLMVLPSWTTFEDDEPGEGTAKRARIQTNYSVIKVLVSLGQLIFAVVTLYEARGNQIEVYGYAAFGLTVAPYIWMSFVNLLANLLCPQYSSMLLIGSPALDEMRRELAERGLEREYPIDGTVGRISADMEERVTKHRAVFLASPSAFYTFFAALDSKTGNVRKTYIILLRVYLAVGVAAMPIVIVGVLSRFKPGSSAASERVWTMMWLCLGPVVGAGLGTVIRGVMESRPVLWLPVLVSSPRRPPPVDQDEGSGETGRRPRTRASLLTGPGGKEEREAQDGKRASLADMRMQLLVFGLIAWFLMLYMVPAIGGFVVVGQMLVAYGSCTKID</sequence>
<feature type="transmembrane region" description="Helical" evidence="2">
    <location>
        <begin position="403"/>
        <end position="427"/>
    </location>
</feature>
<reference evidence="3" key="1">
    <citation type="submission" date="2021-11" db="EMBL/GenBank/DDBJ databases">
        <title>Purpureocillium_takamizusanense_genome.</title>
        <authorList>
            <person name="Nguyen N.-H."/>
        </authorList>
    </citation>
    <scope>NUCLEOTIDE SEQUENCE</scope>
    <source>
        <strain evidence="3">PT3</strain>
    </source>
</reference>
<dbReference type="OrthoDB" id="5406607at2759"/>
<dbReference type="EMBL" id="CP086359">
    <property type="protein sequence ID" value="UNI20850.1"/>
    <property type="molecule type" value="Genomic_DNA"/>
</dbReference>
<evidence type="ECO:0000313" key="4">
    <source>
        <dbReference type="Proteomes" id="UP000829364"/>
    </source>
</evidence>
<dbReference type="AlphaFoldDB" id="A0A9Q8QJM7"/>
<protein>
    <submittedName>
        <fullName evidence="3">Uncharacterized protein</fullName>
    </submittedName>
</protein>
<feature type="compositionally biased region" description="Basic and acidic residues" evidence="1">
    <location>
        <begin position="508"/>
        <end position="518"/>
    </location>
</feature>
<dbReference type="RefSeq" id="XP_047844331.1">
    <property type="nucleotide sequence ID" value="XM_047988336.1"/>
</dbReference>
<dbReference type="Proteomes" id="UP000829364">
    <property type="component" value="Chromosome 6"/>
</dbReference>
<feature type="transmembrane region" description="Helical" evidence="2">
    <location>
        <begin position="529"/>
        <end position="552"/>
    </location>
</feature>
<evidence type="ECO:0000313" key="3">
    <source>
        <dbReference type="EMBL" id="UNI20850.1"/>
    </source>
</evidence>
<feature type="compositionally biased region" description="Polar residues" evidence="1">
    <location>
        <begin position="180"/>
        <end position="191"/>
    </location>
</feature>
<proteinExistence type="predicted"/>